<gene>
    <name evidence="5" type="ORF">BI308_07910</name>
</gene>
<evidence type="ECO:0000313" key="5">
    <source>
        <dbReference type="EMBL" id="OJJ26105.1"/>
    </source>
</evidence>
<dbReference type="GO" id="GO:0140359">
    <property type="term" value="F:ABC-type transporter activity"/>
    <property type="evidence" value="ECO:0007669"/>
    <property type="project" value="InterPro"/>
</dbReference>
<dbReference type="EMBL" id="MLAW01000010">
    <property type="protein sequence ID" value="OJJ26105.1"/>
    <property type="molecule type" value="Genomic_DNA"/>
</dbReference>
<protein>
    <submittedName>
        <fullName evidence="5">Sugar ABC transporter ATP-binding protein</fullName>
    </submittedName>
</protein>
<dbReference type="GO" id="GO:0005524">
    <property type="term" value="F:ATP binding"/>
    <property type="evidence" value="ECO:0007669"/>
    <property type="project" value="UniProtKB-KW"/>
</dbReference>
<dbReference type="InterPro" id="IPR008995">
    <property type="entry name" value="Mo/tungstate-bd_C_term_dom"/>
</dbReference>
<dbReference type="InterPro" id="IPR003593">
    <property type="entry name" value="AAA+_ATPase"/>
</dbReference>
<proteinExistence type="predicted"/>
<dbReference type="GO" id="GO:0055052">
    <property type="term" value="C:ATP-binding cassette (ABC) transporter complex, substrate-binding subunit-containing"/>
    <property type="evidence" value="ECO:0007669"/>
    <property type="project" value="TreeGrafter"/>
</dbReference>
<dbReference type="CDD" id="cd03301">
    <property type="entry name" value="ABC_MalK_N"/>
    <property type="match status" value="1"/>
</dbReference>
<dbReference type="SUPFAM" id="SSF52540">
    <property type="entry name" value="P-loop containing nucleoside triphosphate hydrolases"/>
    <property type="match status" value="1"/>
</dbReference>
<dbReference type="PANTHER" id="PTHR43875">
    <property type="entry name" value="MALTODEXTRIN IMPORT ATP-BINDING PROTEIN MSMX"/>
    <property type="match status" value="1"/>
</dbReference>
<dbReference type="Gene3D" id="2.40.50.140">
    <property type="entry name" value="Nucleic acid-binding proteins"/>
    <property type="match status" value="1"/>
</dbReference>
<evidence type="ECO:0000256" key="2">
    <source>
        <dbReference type="ARBA" id="ARBA00022741"/>
    </source>
</evidence>
<dbReference type="GO" id="GO:0016887">
    <property type="term" value="F:ATP hydrolysis activity"/>
    <property type="evidence" value="ECO:0007669"/>
    <property type="project" value="InterPro"/>
</dbReference>
<dbReference type="Proteomes" id="UP000183940">
    <property type="component" value="Unassembled WGS sequence"/>
</dbReference>
<dbReference type="Pfam" id="PF17912">
    <property type="entry name" value="OB_MalK"/>
    <property type="match status" value="1"/>
</dbReference>
<evidence type="ECO:0000259" key="4">
    <source>
        <dbReference type="PROSITE" id="PS50893"/>
    </source>
</evidence>
<accession>A0A1L9QTS7</accession>
<dbReference type="InterPro" id="IPR015855">
    <property type="entry name" value="ABC_transpr_MalK-like"/>
</dbReference>
<dbReference type="AlphaFoldDB" id="A0A1L9QTS7"/>
<evidence type="ECO:0000256" key="1">
    <source>
        <dbReference type="ARBA" id="ARBA00022448"/>
    </source>
</evidence>
<sequence length="421" mass="47184">MTKVVLENLYKSFVASAGQVQQQSVAGNGEGESTRKPKSPVLRNINLTVEDGEFLVLVGPSGCGKSTLLRIISGLESLTGGQVWIGDRQVNTLPPKARNTAMVFQNYALYPHMSVYENIAFGLRRGNSGQSIEQWMKRGGVALTRSLPPGFRYVSLEERQIKAQVQQVARLLEIETLLERLPKQLSGGQKQRVALGRAIARNPHVFLMDEPLSNLDAQLRTQTRSQIVELQRQVGVTTIYVTHDQVEAMTMGDRIAVMNQGELQQVARPLELYHRPANQFVAQFIGSPSMNFIPVEWSAPLLLRHPQFRLTLPERWQYPLQKLGESSLILGIRPEHLQESAPAPKNLPIQVKAVEELGHETLLSGSLPEETQILNLRLSQPRSIKIGETLWFSMIPEQMHLFSVQTGLAIFPLDDQNHKNF</sequence>
<dbReference type="InterPro" id="IPR040582">
    <property type="entry name" value="OB_MalK-like"/>
</dbReference>
<keyword evidence="2" id="KW-0547">Nucleotide-binding</keyword>
<dbReference type="InterPro" id="IPR003439">
    <property type="entry name" value="ABC_transporter-like_ATP-bd"/>
</dbReference>
<keyword evidence="3 5" id="KW-0067">ATP-binding</keyword>
<dbReference type="PROSITE" id="PS00211">
    <property type="entry name" value="ABC_TRANSPORTER_1"/>
    <property type="match status" value="1"/>
</dbReference>
<dbReference type="Gene3D" id="3.40.50.300">
    <property type="entry name" value="P-loop containing nucleotide triphosphate hydrolases"/>
    <property type="match status" value="1"/>
</dbReference>
<dbReference type="InterPro" id="IPR017871">
    <property type="entry name" value="ABC_transporter-like_CS"/>
</dbReference>
<dbReference type="Gene3D" id="2.40.50.100">
    <property type="match status" value="1"/>
</dbReference>
<organism evidence="5 6">
    <name type="scientific">Roseofilum reptotaenium AO1-A</name>
    <dbReference type="NCBI Taxonomy" id="1925591"/>
    <lineage>
        <taxon>Bacteria</taxon>
        <taxon>Bacillati</taxon>
        <taxon>Cyanobacteriota</taxon>
        <taxon>Cyanophyceae</taxon>
        <taxon>Desertifilales</taxon>
        <taxon>Desertifilaceae</taxon>
        <taxon>Roseofilum</taxon>
    </lineage>
</organism>
<dbReference type="STRING" id="1925591.BI308_07910"/>
<dbReference type="SUPFAM" id="SSF50331">
    <property type="entry name" value="MOP-like"/>
    <property type="match status" value="1"/>
</dbReference>
<dbReference type="GO" id="GO:0008643">
    <property type="term" value="P:carbohydrate transport"/>
    <property type="evidence" value="ECO:0007669"/>
    <property type="project" value="InterPro"/>
</dbReference>
<keyword evidence="1" id="KW-0813">Transport</keyword>
<feature type="domain" description="ABC transporter" evidence="4">
    <location>
        <begin position="20"/>
        <end position="285"/>
    </location>
</feature>
<dbReference type="FunFam" id="3.40.50.300:FF:000042">
    <property type="entry name" value="Maltose/maltodextrin ABC transporter, ATP-binding protein"/>
    <property type="match status" value="1"/>
</dbReference>
<dbReference type="InterPro" id="IPR027417">
    <property type="entry name" value="P-loop_NTPase"/>
</dbReference>
<dbReference type="PANTHER" id="PTHR43875:SF1">
    <property type="entry name" value="OSMOPROTECTIVE COMPOUNDS UPTAKE ATP-BINDING PROTEIN GGTA"/>
    <property type="match status" value="1"/>
</dbReference>
<dbReference type="Pfam" id="PF00005">
    <property type="entry name" value="ABC_tran"/>
    <property type="match status" value="1"/>
</dbReference>
<evidence type="ECO:0000256" key="3">
    <source>
        <dbReference type="ARBA" id="ARBA00022840"/>
    </source>
</evidence>
<evidence type="ECO:0000313" key="6">
    <source>
        <dbReference type="Proteomes" id="UP000183940"/>
    </source>
</evidence>
<dbReference type="PROSITE" id="PS50893">
    <property type="entry name" value="ABC_TRANSPORTER_2"/>
    <property type="match status" value="1"/>
</dbReference>
<dbReference type="InterPro" id="IPR012340">
    <property type="entry name" value="NA-bd_OB-fold"/>
</dbReference>
<dbReference type="InterPro" id="IPR047641">
    <property type="entry name" value="ABC_transpr_MalK/UgpC-like"/>
</dbReference>
<name>A0A1L9QTS7_9CYAN</name>
<dbReference type="SMART" id="SM00382">
    <property type="entry name" value="AAA"/>
    <property type="match status" value="1"/>
</dbReference>
<reference evidence="5" key="1">
    <citation type="submission" date="2016-10" db="EMBL/GenBank/DDBJ databases">
        <title>CRISPR-Cas defence system in Roseofilum reptotaenium: evidence of a bacteriophage-cyanobacterium arms race in the coral black band disease.</title>
        <authorList>
            <person name="Buerger P."/>
            <person name="Wood-Charlson E.M."/>
            <person name="Weynberg K.D."/>
            <person name="Willis B."/>
            <person name="Van Oppen M.J."/>
        </authorList>
    </citation>
    <scope>NUCLEOTIDE SEQUENCE [LARGE SCALE GENOMIC DNA]</scope>
    <source>
        <strain evidence="5">AO1-A</strain>
    </source>
</reference>
<comment type="caution">
    <text evidence="5">The sequence shown here is derived from an EMBL/GenBank/DDBJ whole genome shotgun (WGS) entry which is preliminary data.</text>
</comment>
<keyword evidence="6" id="KW-1185">Reference proteome</keyword>